<protein>
    <recommendedName>
        <fullName evidence="3">DUF4935 domain-containing protein</fullName>
    </recommendedName>
</protein>
<evidence type="ECO:0000313" key="2">
    <source>
        <dbReference type="Proteomes" id="UP001297092"/>
    </source>
</evidence>
<name>A0ABS5S4B2_9FLAO</name>
<proteinExistence type="predicted"/>
<evidence type="ECO:0008006" key="3">
    <source>
        <dbReference type="Google" id="ProtNLM"/>
    </source>
</evidence>
<accession>A0ABS5S4B2</accession>
<reference evidence="1 2" key="1">
    <citation type="submission" date="2021-05" db="EMBL/GenBank/DDBJ databases">
        <title>Aequorivita echinoideorum JCM 30378 genome.</title>
        <authorList>
            <person name="Zhang H."/>
            <person name="Li C."/>
        </authorList>
    </citation>
    <scope>NUCLEOTIDE SEQUENCE [LARGE SCALE GENOMIC DNA]</scope>
    <source>
        <strain evidence="1 2">JCM30378</strain>
    </source>
</reference>
<dbReference type="Proteomes" id="UP001297092">
    <property type="component" value="Unassembled WGS sequence"/>
</dbReference>
<organism evidence="1 2">
    <name type="scientific">Aequorivita echinoideorum</name>
    <dbReference type="NCBI Taxonomy" id="1549647"/>
    <lineage>
        <taxon>Bacteria</taxon>
        <taxon>Pseudomonadati</taxon>
        <taxon>Bacteroidota</taxon>
        <taxon>Flavobacteriia</taxon>
        <taxon>Flavobacteriales</taxon>
        <taxon>Flavobacteriaceae</taxon>
        <taxon>Aequorivita</taxon>
    </lineage>
</organism>
<dbReference type="RefSeq" id="WP_214112923.1">
    <property type="nucleotide sequence ID" value="NZ_JAHCTB010000003.1"/>
</dbReference>
<evidence type="ECO:0000313" key="1">
    <source>
        <dbReference type="EMBL" id="MBT0608041.1"/>
    </source>
</evidence>
<gene>
    <name evidence="1" type="ORF">KIV10_07600</name>
</gene>
<comment type="caution">
    <text evidence="1">The sequence shown here is derived from an EMBL/GenBank/DDBJ whole genome shotgun (WGS) entry which is preliminary data.</text>
</comment>
<sequence>MYIYLDLNIFDRIEKKDNLKDDERKLYSDWEDLILSGKIEVPYSNAHLNDLFRGFQKNPQFIDGHLENIERLTKNLCLCQYWGRNSSTWHFKNIREFFDEKQKEWEFEPTSFDDLFDPEDGIPNIYLPFKYIPLPKNFKLGYSQDPIFGVMYPKCRVEDNMYSLFEDIFNFQTRLKSDYSLYKSLKVYLIRSINKLNNNPQLQKAVRQNFKDLPQHLDIFELSDLYGPKSKTSDNKNFSLLIETFYKFDLKGYKTDGNFNNMFDDSLHTFYGAHCEYFVTNDERCKYKAEQTYKKLNIRTVVIKADEIERVKIAL</sequence>
<dbReference type="EMBL" id="JAHCTB010000003">
    <property type="protein sequence ID" value="MBT0608041.1"/>
    <property type="molecule type" value="Genomic_DNA"/>
</dbReference>
<keyword evidence="2" id="KW-1185">Reference proteome</keyword>